<name>A0A2H3BG22_9AGAR</name>
<dbReference type="AlphaFoldDB" id="A0A2H3BG22"/>
<dbReference type="EMBL" id="KZ293463">
    <property type="protein sequence ID" value="PBK62783.1"/>
    <property type="molecule type" value="Genomic_DNA"/>
</dbReference>
<reference evidence="2" key="1">
    <citation type="journal article" date="2017" name="Nat. Ecol. Evol.">
        <title>Genome expansion and lineage-specific genetic innovations in the forest pathogenic fungi Armillaria.</title>
        <authorList>
            <person name="Sipos G."/>
            <person name="Prasanna A.N."/>
            <person name="Walter M.C."/>
            <person name="O'Connor E."/>
            <person name="Balint B."/>
            <person name="Krizsan K."/>
            <person name="Kiss B."/>
            <person name="Hess J."/>
            <person name="Varga T."/>
            <person name="Slot J."/>
            <person name="Riley R."/>
            <person name="Boka B."/>
            <person name="Rigling D."/>
            <person name="Barry K."/>
            <person name="Lee J."/>
            <person name="Mihaltcheva S."/>
            <person name="LaButti K."/>
            <person name="Lipzen A."/>
            <person name="Waldron R."/>
            <person name="Moloney N.M."/>
            <person name="Sperisen C."/>
            <person name="Kredics L."/>
            <person name="Vagvoelgyi C."/>
            <person name="Patrignani A."/>
            <person name="Fitzpatrick D."/>
            <person name="Nagy I."/>
            <person name="Doyle S."/>
            <person name="Anderson J.B."/>
            <person name="Grigoriev I.V."/>
            <person name="Gueldener U."/>
            <person name="Muensterkoetter M."/>
            <person name="Nagy L.G."/>
        </authorList>
    </citation>
    <scope>NUCLEOTIDE SEQUENCE [LARGE SCALE GENOMIC DNA]</scope>
    <source>
        <strain evidence="2">28-4</strain>
    </source>
</reference>
<evidence type="ECO:0000313" key="1">
    <source>
        <dbReference type="EMBL" id="PBK62783.1"/>
    </source>
</evidence>
<keyword evidence="2" id="KW-1185">Reference proteome</keyword>
<dbReference type="Proteomes" id="UP000218334">
    <property type="component" value="Unassembled WGS sequence"/>
</dbReference>
<gene>
    <name evidence="1" type="ORF">ARMSODRAFT_980425</name>
</gene>
<evidence type="ECO:0000313" key="2">
    <source>
        <dbReference type="Proteomes" id="UP000218334"/>
    </source>
</evidence>
<accession>A0A2H3BG22</accession>
<organism evidence="1 2">
    <name type="scientific">Armillaria solidipes</name>
    <dbReference type="NCBI Taxonomy" id="1076256"/>
    <lineage>
        <taxon>Eukaryota</taxon>
        <taxon>Fungi</taxon>
        <taxon>Dikarya</taxon>
        <taxon>Basidiomycota</taxon>
        <taxon>Agaricomycotina</taxon>
        <taxon>Agaricomycetes</taxon>
        <taxon>Agaricomycetidae</taxon>
        <taxon>Agaricales</taxon>
        <taxon>Marasmiineae</taxon>
        <taxon>Physalacriaceae</taxon>
        <taxon>Armillaria</taxon>
    </lineage>
</organism>
<protein>
    <submittedName>
        <fullName evidence="1">Uncharacterized protein</fullName>
    </submittedName>
</protein>
<sequence length="437" mass="49857">MPIHSPTAPFPTFCFTAVHLEVCRNNGSFFQGVGTILEATAGVCQRAVDLNMEAEDASVAWESEHRMVFYFGLRPHSISAWAYYGDHHDSTAEFSFQTTTVVAVQWQIVPVLVDNGNVWIDSFHERCLELLTSLFPLVTSFRCGSAQRTEFGDVTMSCRRQCAFDKYELKQMPLVDKRHTGMPLLLLLQRVCMQFMYRENVWKLATDAVESMHASTAFNVVSRNTRYLDIRISDNQTEDSMPLVLPGQLAELLLAPFRQWRTLVFRIAETQAYAFDNEFHTTGIELRTVTTLMVGAYCDFMLPLCPNVEHMPTYGWVWLHSNRARLPESIHSPLLVQQEGRNFEMNEWWLVDLLNGSYSYSEPVQGTRTGGCVLPGCRFYSSKMRTWGRSYQKGARANGAHPVEARNITRLNGFFHTSATTMTRPAQPDENWRPSPS</sequence>
<proteinExistence type="predicted"/>